<dbReference type="InterPro" id="IPR025714">
    <property type="entry name" value="Methyltranfer_dom"/>
</dbReference>
<protein>
    <recommendedName>
        <fullName evidence="1">R3H domain-containing protein</fullName>
    </recommendedName>
</protein>
<dbReference type="eggNOG" id="ENOG502QUFE">
    <property type="taxonomic scope" value="Eukaryota"/>
</dbReference>
<dbReference type="PROSITE" id="PS51061">
    <property type="entry name" value="R3H"/>
    <property type="match status" value="1"/>
</dbReference>
<dbReference type="Gene3D" id="3.30.1370.50">
    <property type="entry name" value="R3H-like domain"/>
    <property type="match status" value="1"/>
</dbReference>
<evidence type="ECO:0000259" key="1">
    <source>
        <dbReference type="PROSITE" id="PS51061"/>
    </source>
</evidence>
<dbReference type="EMBL" id="AGNL01033808">
    <property type="protein sequence ID" value="EJK55539.1"/>
    <property type="molecule type" value="Genomic_DNA"/>
</dbReference>
<dbReference type="SUPFAM" id="SSF53335">
    <property type="entry name" value="S-adenosyl-L-methionine-dependent methyltransferases"/>
    <property type="match status" value="1"/>
</dbReference>
<accession>K0RT46</accession>
<comment type="caution">
    <text evidence="2">The sequence shown here is derived from an EMBL/GenBank/DDBJ whole genome shotgun (WGS) entry which is preliminary data.</text>
</comment>
<dbReference type="PANTHER" id="PTHR13369">
    <property type="match status" value="1"/>
</dbReference>
<dbReference type="Gene3D" id="3.40.50.150">
    <property type="entry name" value="Vaccinia Virus protein VP39"/>
    <property type="match status" value="1"/>
</dbReference>
<proteinExistence type="predicted"/>
<reference evidence="2 3" key="1">
    <citation type="journal article" date="2012" name="Genome Biol.">
        <title>Genome and low-iron response of an oceanic diatom adapted to chronic iron limitation.</title>
        <authorList>
            <person name="Lommer M."/>
            <person name="Specht M."/>
            <person name="Roy A.S."/>
            <person name="Kraemer L."/>
            <person name="Andreson R."/>
            <person name="Gutowska M.A."/>
            <person name="Wolf J."/>
            <person name="Bergner S.V."/>
            <person name="Schilhabel M.B."/>
            <person name="Klostermeier U.C."/>
            <person name="Beiko R.G."/>
            <person name="Rosenstiel P."/>
            <person name="Hippler M."/>
            <person name="Laroche J."/>
        </authorList>
    </citation>
    <scope>NUCLEOTIDE SEQUENCE [LARGE SCALE GENOMIC DNA]</scope>
    <source>
        <strain evidence="2 3">CCMP1005</strain>
    </source>
</reference>
<dbReference type="GO" id="GO:0005737">
    <property type="term" value="C:cytoplasm"/>
    <property type="evidence" value="ECO:0007669"/>
    <property type="project" value="TreeGrafter"/>
</dbReference>
<dbReference type="OrthoDB" id="206598at2759"/>
<dbReference type="OMA" id="MEPWEAT"/>
<dbReference type="AlphaFoldDB" id="K0RT46"/>
<organism evidence="2 3">
    <name type="scientific">Thalassiosira oceanica</name>
    <name type="common">Marine diatom</name>
    <dbReference type="NCBI Taxonomy" id="159749"/>
    <lineage>
        <taxon>Eukaryota</taxon>
        <taxon>Sar</taxon>
        <taxon>Stramenopiles</taxon>
        <taxon>Ochrophyta</taxon>
        <taxon>Bacillariophyta</taxon>
        <taxon>Coscinodiscophyceae</taxon>
        <taxon>Thalassiosirophycidae</taxon>
        <taxon>Thalassiosirales</taxon>
        <taxon>Thalassiosiraceae</taxon>
        <taxon>Thalassiosira</taxon>
    </lineage>
</organism>
<name>K0RT46_THAOC</name>
<keyword evidence="3" id="KW-1185">Reference proteome</keyword>
<feature type="domain" description="R3H" evidence="1">
    <location>
        <begin position="441"/>
        <end position="508"/>
    </location>
</feature>
<gene>
    <name evidence="2" type="ORF">THAOC_24722</name>
</gene>
<sequence>MSPRTGANGVQLKKFECVLCDMFSTSPSSDVICRRALDELTPRFHRLPPELCPREKQSLVDRARERWEGRGLEPGRPDGPVVVDGRPSPWPFDPATSLPQCGCVRGGGGAVGNVRSAERAWRKEAQLANLIRCVLALVPEGVRGVSSDSPRAFRIVDFAGGTGHLAVPLALLLPDCEVVCVDLKKRSLDLMHSRVDGMVVSESVVDHKVHCQSSTLRKSKRIPNLHSYHGTIQSYESDFDIGVSLHACGEASDWVLRKCLERRASWVVCSCCCGKLRRDASNPYVFQSTGANEKQVTYPQSKTFASLGGCDNKVHTITAEDFDEVAKVSDYSQLGDIRLPKNACRRAAKSLVEWDRLLFTKEATQQLEDATAILAKMDPWEASCKNDILIGWLSLDTNPFGNAKPVSDPSCDNDFQIALDHLFGDQSSPGKTGRDQNDWTAKEAHEIESQIDEWVRGNREDYDAILRFPTRMGSRLRKLIHYTAEIKGLRHWGEGKKESDKTVLVSNRRI</sequence>
<dbReference type="GO" id="GO:0003676">
    <property type="term" value="F:nucleic acid binding"/>
    <property type="evidence" value="ECO:0007669"/>
    <property type="project" value="UniProtKB-UniRule"/>
</dbReference>
<dbReference type="Pfam" id="PF13679">
    <property type="entry name" value="Methyltransf_32"/>
    <property type="match status" value="1"/>
</dbReference>
<dbReference type="InterPro" id="IPR036867">
    <property type="entry name" value="R3H_dom_sf"/>
</dbReference>
<evidence type="ECO:0000313" key="2">
    <source>
        <dbReference type="EMBL" id="EJK55539.1"/>
    </source>
</evidence>
<dbReference type="InterPro" id="IPR029063">
    <property type="entry name" value="SAM-dependent_MTases_sf"/>
</dbReference>
<dbReference type="PANTHER" id="PTHR13369:SF0">
    <property type="entry name" value="GLUTATHIONE S-TRANSFERASE C-TERMINAL DOMAIN-CONTAINING PROTEIN"/>
    <property type="match status" value="1"/>
</dbReference>
<evidence type="ECO:0000313" key="3">
    <source>
        <dbReference type="Proteomes" id="UP000266841"/>
    </source>
</evidence>
<dbReference type="InterPro" id="IPR001374">
    <property type="entry name" value="R3H_dom"/>
</dbReference>
<dbReference type="Proteomes" id="UP000266841">
    <property type="component" value="Unassembled WGS sequence"/>
</dbReference>